<organism evidence="1 2">
    <name type="scientific">Nostoc commune NIES-4072</name>
    <dbReference type="NCBI Taxonomy" id="2005467"/>
    <lineage>
        <taxon>Bacteria</taxon>
        <taxon>Bacillati</taxon>
        <taxon>Cyanobacteriota</taxon>
        <taxon>Cyanophyceae</taxon>
        <taxon>Nostocales</taxon>
        <taxon>Nostocaceae</taxon>
        <taxon>Nostoc</taxon>
    </lineage>
</organism>
<dbReference type="RefSeq" id="WP_109009259.1">
    <property type="nucleotide sequence ID" value="NZ_BDUD01000001.1"/>
</dbReference>
<accession>A0A2R5FTD3</accession>
<dbReference type="OrthoDB" id="491616at2"/>
<evidence type="ECO:0000313" key="1">
    <source>
        <dbReference type="EMBL" id="GBG19463.1"/>
    </source>
</evidence>
<evidence type="ECO:0000313" key="2">
    <source>
        <dbReference type="Proteomes" id="UP000245124"/>
    </source>
</evidence>
<sequence>MTIQTGYAIANIAAIKALAPNQRTDGYTRQAQSDATGNPAWYTFLAASTAKDDNDLVLLPNDNPGNGRWHKNGGAGGGASFGGQIICTSGCTTAGGGSGKAFQFYAPQTNLKLIIQIGFEINIQVDSSAIAVYRWSQEPNTSMTGRESTPIAQLSEGGGNLTITINSTYRWITIFAKNPAKSNYLDGVCFVINGNVITLLGYS</sequence>
<proteinExistence type="predicted"/>
<dbReference type="AlphaFoldDB" id="A0A2R5FTD3"/>
<protein>
    <submittedName>
        <fullName evidence="1">Uncharacterized protein</fullName>
    </submittedName>
</protein>
<dbReference type="EMBL" id="BDUD01000001">
    <property type="protein sequence ID" value="GBG19463.1"/>
    <property type="molecule type" value="Genomic_DNA"/>
</dbReference>
<comment type="caution">
    <text evidence="1">The sequence shown here is derived from an EMBL/GenBank/DDBJ whole genome shotgun (WGS) entry which is preliminary data.</text>
</comment>
<dbReference type="Proteomes" id="UP000245124">
    <property type="component" value="Unassembled WGS sequence"/>
</dbReference>
<reference evidence="1 2" key="1">
    <citation type="submission" date="2017-06" db="EMBL/GenBank/DDBJ databases">
        <title>Genome sequencing of cyanobaciteial culture collection at National Institute for Environmental Studies (NIES).</title>
        <authorList>
            <person name="Hirose Y."/>
            <person name="Shimura Y."/>
            <person name="Fujisawa T."/>
            <person name="Nakamura Y."/>
            <person name="Kawachi M."/>
        </authorList>
    </citation>
    <scope>NUCLEOTIDE SEQUENCE [LARGE SCALE GENOMIC DNA]</scope>
    <source>
        <strain evidence="1 2">NIES-4072</strain>
    </source>
</reference>
<keyword evidence="2" id="KW-1185">Reference proteome</keyword>
<gene>
    <name evidence="1" type="ORF">NIES4072_31310</name>
</gene>
<name>A0A2R5FTD3_NOSCO</name>